<evidence type="ECO:0000313" key="3">
    <source>
        <dbReference type="Proteomes" id="UP000198656"/>
    </source>
</evidence>
<dbReference type="OrthoDB" id="9811267at2"/>
<dbReference type="Proteomes" id="UP000198656">
    <property type="component" value="Unassembled WGS sequence"/>
</dbReference>
<keyword evidence="1" id="KW-0732">Signal</keyword>
<protein>
    <submittedName>
        <fullName evidence="2">Uncharacterized protein</fullName>
    </submittedName>
</protein>
<gene>
    <name evidence="2" type="ORF">SAMN05443529_11370</name>
</gene>
<evidence type="ECO:0000256" key="1">
    <source>
        <dbReference type="SAM" id="SignalP"/>
    </source>
</evidence>
<evidence type="ECO:0000313" key="2">
    <source>
        <dbReference type="EMBL" id="SDH43499.1"/>
    </source>
</evidence>
<sequence length="73" mass="8637">MKKKRKQIIFILIILFTPFNIQAYKDGGTATYTAFSYKLIVWNQLDDSPDGYKTGTEIYFLPNNFHNLDYYTK</sequence>
<feature type="signal peptide" evidence="1">
    <location>
        <begin position="1"/>
        <end position="23"/>
    </location>
</feature>
<dbReference type="EMBL" id="FNCP01000013">
    <property type="protein sequence ID" value="SDH43499.1"/>
    <property type="molecule type" value="Genomic_DNA"/>
</dbReference>
<reference evidence="3" key="1">
    <citation type="submission" date="2016-10" db="EMBL/GenBank/DDBJ databases">
        <authorList>
            <person name="Varghese N."/>
            <person name="Submissions S."/>
        </authorList>
    </citation>
    <scope>NUCLEOTIDE SEQUENCE [LARGE SCALE GENOMIC DNA]</scope>
    <source>
        <strain evidence="3">DSM 8344</strain>
    </source>
</reference>
<keyword evidence="3" id="KW-1185">Reference proteome</keyword>
<feature type="chain" id="PRO_5011529189" evidence="1">
    <location>
        <begin position="24"/>
        <end position="73"/>
    </location>
</feature>
<dbReference type="AlphaFoldDB" id="A0A1G8CDQ5"/>
<dbReference type="RefSeq" id="WP_092333697.1">
    <property type="nucleotide sequence ID" value="NZ_FNCP01000013.1"/>
</dbReference>
<proteinExistence type="predicted"/>
<organism evidence="2 3">
    <name type="scientific">Desulfosporosinus hippei DSM 8344</name>
    <dbReference type="NCBI Taxonomy" id="1121419"/>
    <lineage>
        <taxon>Bacteria</taxon>
        <taxon>Bacillati</taxon>
        <taxon>Bacillota</taxon>
        <taxon>Clostridia</taxon>
        <taxon>Eubacteriales</taxon>
        <taxon>Desulfitobacteriaceae</taxon>
        <taxon>Desulfosporosinus</taxon>
    </lineage>
</organism>
<name>A0A1G8CDQ5_9FIRM</name>
<accession>A0A1G8CDQ5</accession>